<feature type="region of interest" description="Disordered" evidence="10">
    <location>
        <begin position="902"/>
        <end position="959"/>
    </location>
</feature>
<dbReference type="GO" id="GO:0016887">
    <property type="term" value="F:ATP hydrolysis activity"/>
    <property type="evidence" value="ECO:0007669"/>
    <property type="project" value="InterPro"/>
</dbReference>
<evidence type="ECO:0000256" key="11">
    <source>
        <dbReference type="SAM" id="Phobius"/>
    </source>
</evidence>
<organism evidence="14 15">
    <name type="scientific">Phialemonium atrogriseum</name>
    <dbReference type="NCBI Taxonomy" id="1093897"/>
    <lineage>
        <taxon>Eukaryota</taxon>
        <taxon>Fungi</taxon>
        <taxon>Dikarya</taxon>
        <taxon>Ascomycota</taxon>
        <taxon>Pezizomycotina</taxon>
        <taxon>Sordariomycetes</taxon>
        <taxon>Sordariomycetidae</taxon>
        <taxon>Cephalothecales</taxon>
        <taxon>Cephalothecaceae</taxon>
        <taxon>Phialemonium</taxon>
    </lineage>
</organism>
<feature type="compositionally biased region" description="Basic and acidic residues" evidence="10">
    <location>
        <begin position="261"/>
        <end position="272"/>
    </location>
</feature>
<accession>A0AAJ0C3R9</accession>
<feature type="transmembrane region" description="Helical" evidence="11">
    <location>
        <begin position="306"/>
        <end position="327"/>
    </location>
</feature>
<comment type="subcellular location">
    <subcellularLocation>
        <location evidence="1">Membrane</location>
        <topology evidence="1">Multi-pass membrane protein</topology>
    </subcellularLocation>
</comment>
<comment type="similarity">
    <text evidence="9">Belongs to the ABC transporter superfamily. ABCB family. Heavy Metal importer (TC 3.A.1.210) subfamily.</text>
</comment>
<dbReference type="InterPro" id="IPR036640">
    <property type="entry name" value="ABC1_TM_sf"/>
</dbReference>
<feature type="transmembrane region" description="Helical" evidence="11">
    <location>
        <begin position="98"/>
        <end position="116"/>
    </location>
</feature>
<feature type="transmembrane region" description="Helical" evidence="11">
    <location>
        <begin position="453"/>
        <end position="470"/>
    </location>
</feature>
<feature type="transmembrane region" description="Helical" evidence="11">
    <location>
        <begin position="128"/>
        <end position="147"/>
    </location>
</feature>
<dbReference type="Proteomes" id="UP001244011">
    <property type="component" value="Unassembled WGS sequence"/>
</dbReference>
<dbReference type="Gene3D" id="3.40.50.300">
    <property type="entry name" value="P-loop containing nucleotide triphosphate hydrolases"/>
    <property type="match status" value="1"/>
</dbReference>
<feature type="transmembrane region" description="Helical" evidence="11">
    <location>
        <begin position="159"/>
        <end position="182"/>
    </location>
</feature>
<evidence type="ECO:0000256" key="1">
    <source>
        <dbReference type="ARBA" id="ARBA00004141"/>
    </source>
</evidence>
<dbReference type="Pfam" id="PF00664">
    <property type="entry name" value="ABC_membrane"/>
    <property type="match status" value="1"/>
</dbReference>
<dbReference type="PROSITE" id="PS50893">
    <property type="entry name" value="ABC_TRANSPORTER_2"/>
    <property type="match status" value="1"/>
</dbReference>
<keyword evidence="2" id="KW-0813">Transport</keyword>
<dbReference type="InterPro" id="IPR011527">
    <property type="entry name" value="ABC1_TM_dom"/>
</dbReference>
<feature type="transmembrane region" description="Helical" evidence="11">
    <location>
        <begin position="568"/>
        <end position="588"/>
    </location>
</feature>
<comment type="caution">
    <text evidence="14">The sequence shown here is derived from an EMBL/GenBank/DDBJ whole genome shotgun (WGS) entry which is preliminary data.</text>
</comment>
<evidence type="ECO:0000256" key="3">
    <source>
        <dbReference type="ARBA" id="ARBA00022692"/>
    </source>
</evidence>
<feature type="compositionally biased region" description="Low complexity" evidence="10">
    <location>
        <begin position="226"/>
        <end position="260"/>
    </location>
</feature>
<protein>
    <submittedName>
        <fullName evidence="14">Heavy metal tolerance protein</fullName>
    </submittedName>
</protein>
<keyword evidence="3 11" id="KW-0812">Transmembrane</keyword>
<evidence type="ECO:0000256" key="9">
    <source>
        <dbReference type="ARBA" id="ARBA00024363"/>
    </source>
</evidence>
<feature type="transmembrane region" description="Helical" evidence="11">
    <location>
        <begin position="533"/>
        <end position="556"/>
    </location>
</feature>
<keyword evidence="8 11" id="KW-0472">Membrane</keyword>
<dbReference type="InterPro" id="IPR003439">
    <property type="entry name" value="ABC_transporter-like_ATP-bd"/>
</dbReference>
<feature type="region of interest" description="Disordered" evidence="10">
    <location>
        <begin position="204"/>
        <end position="272"/>
    </location>
</feature>
<dbReference type="GeneID" id="85306752"/>
<feature type="domain" description="ABC transmembrane type-1" evidence="13">
    <location>
        <begin position="312"/>
        <end position="594"/>
    </location>
</feature>
<dbReference type="PANTHER" id="PTHR24221">
    <property type="entry name" value="ATP-BINDING CASSETTE SUB-FAMILY B"/>
    <property type="match status" value="1"/>
</dbReference>
<feature type="compositionally biased region" description="Acidic residues" evidence="10">
    <location>
        <begin position="925"/>
        <end position="937"/>
    </location>
</feature>
<keyword evidence="7 11" id="KW-1133">Transmembrane helix</keyword>
<evidence type="ECO:0000256" key="4">
    <source>
        <dbReference type="ARBA" id="ARBA00022741"/>
    </source>
</evidence>
<sequence>MISPPPGDDIGRAGPTHPLAPALLSLRYAYPALVFSYYIISSTIAVCTLRTKSLRNQNLQRPGIQSILLFSVLTYLVQLSSLLIQSLIAREFLFRQDAIIGLLSCILVFGLELAGLSDSENPVWYPYIGSYLIALVFEPIIEVFSILGQPHSVLSYVQFLDIATASVRYASFLLVLLLFFGLPCKQAQEVGKDAEQQPLIQKDAEPGADAETETAGRQANGYGSVTNTSKDTTQSETTDTTETTGATETTGTSGTTGTAESHWERRERRASEQMEKRLKEKGNWIAYAKSFLIFLPYIWPVNNKELQIRAGLVGVCLLTMNFVNVLIPRQLGIVMDSLNKVNSKNPWMEVLIFAALKLVASDAGISLLRQWLWIPVEFYSFDAMSTAAYSHVLNLSSDFHDTKSTSDTMMAIQSGQNVSNMLESVCFRAIPMLIDMGVAFVYLSVTFGPYEGLITIATATVFLYIATKMISGLKAARRSEVGAWFEEHYVRQAGIQGWTTVACFNQIGHEERRYSAAVKDRVAKSQTVYTRYIVSYAFQYLVLLSGLLAGLFLAVFQVTGGQATPGQFIMLLTYWSQLVSPLSFFAGLGKSISKDLIHAEQLLEIMQTKPSVVNKDGAAPLQLKGGNVRFSHVHFSYDKKKEILKDIDFAVAPGTTVAIVGTTGAGKSTILKLLDRFYDVTGGSIEIDGQDIRDVDLYSLRAQVGVVPQAPILFDDTIMNNVRYAKLTATDEEVFEACRAASIHDQISGFTDGYNTRVGERGIKLSGGELQRVAIARAILKHPAIVLLDEATSAVDTETEQRIQEALRTLCDGRTTFIVAHRLSTIMNADRIIVVADGEVIEQGDHEELIRAGGKYAELWSQQVFIRPKVKGTAKDKLNDAGNETPSIVNDLTIEMTNSELEKVKSGPTSHNASPDDFKSYDSGEGSEEGGGEEDEGPLAAAMVAMTPAKASAGHKKEV</sequence>
<feature type="domain" description="ABC transporter" evidence="12">
    <location>
        <begin position="628"/>
        <end position="862"/>
    </location>
</feature>
<name>A0AAJ0C3R9_9PEZI</name>
<proteinExistence type="inferred from homology"/>
<feature type="compositionally biased region" description="Low complexity" evidence="10">
    <location>
        <begin position="940"/>
        <end position="952"/>
    </location>
</feature>
<dbReference type="InterPro" id="IPR027417">
    <property type="entry name" value="P-loop_NTPase"/>
</dbReference>
<dbReference type="CDD" id="cd18583">
    <property type="entry name" value="ABC_6TM_HMT1"/>
    <property type="match status" value="1"/>
</dbReference>
<feature type="compositionally biased region" description="Polar residues" evidence="10">
    <location>
        <begin position="215"/>
        <end position="225"/>
    </location>
</feature>
<dbReference type="PROSITE" id="PS00211">
    <property type="entry name" value="ABC_TRANSPORTER_1"/>
    <property type="match status" value="1"/>
</dbReference>
<evidence type="ECO:0000256" key="10">
    <source>
        <dbReference type="SAM" id="MobiDB-lite"/>
    </source>
</evidence>
<evidence type="ECO:0000313" key="15">
    <source>
        <dbReference type="Proteomes" id="UP001244011"/>
    </source>
</evidence>
<dbReference type="InterPro" id="IPR003593">
    <property type="entry name" value="AAA+_ATPase"/>
</dbReference>
<dbReference type="PANTHER" id="PTHR24221:SF503">
    <property type="entry name" value="MITOCHONDRIAL POTASSIUM CHANNEL ATP-BINDING SUBUNIT"/>
    <property type="match status" value="1"/>
</dbReference>
<dbReference type="EMBL" id="MU839002">
    <property type="protein sequence ID" value="KAK1769405.1"/>
    <property type="molecule type" value="Genomic_DNA"/>
</dbReference>
<keyword evidence="15" id="KW-1185">Reference proteome</keyword>
<dbReference type="FunFam" id="3.40.50.300:FF:000186">
    <property type="entry name" value="ATP-binding cassette sub-family B member 7, mitochondrial"/>
    <property type="match status" value="1"/>
</dbReference>
<dbReference type="Pfam" id="PF00005">
    <property type="entry name" value="ABC_tran"/>
    <property type="match status" value="1"/>
</dbReference>
<evidence type="ECO:0000259" key="12">
    <source>
        <dbReference type="PROSITE" id="PS50893"/>
    </source>
</evidence>
<dbReference type="SMART" id="SM00382">
    <property type="entry name" value="AAA"/>
    <property type="match status" value="1"/>
</dbReference>
<gene>
    <name evidence="14" type="ORF">QBC33DRAFT_318498</name>
</gene>
<dbReference type="InterPro" id="IPR039421">
    <property type="entry name" value="Type_1_exporter"/>
</dbReference>
<evidence type="ECO:0000259" key="13">
    <source>
        <dbReference type="PROSITE" id="PS50929"/>
    </source>
</evidence>
<keyword evidence="6" id="KW-0809">Transit peptide</keyword>
<feature type="transmembrane region" description="Helical" evidence="11">
    <location>
        <begin position="425"/>
        <end position="447"/>
    </location>
</feature>
<dbReference type="SUPFAM" id="SSF90123">
    <property type="entry name" value="ABC transporter transmembrane region"/>
    <property type="match status" value="1"/>
</dbReference>
<evidence type="ECO:0000256" key="6">
    <source>
        <dbReference type="ARBA" id="ARBA00022946"/>
    </source>
</evidence>
<dbReference type="GO" id="GO:0016020">
    <property type="term" value="C:membrane"/>
    <property type="evidence" value="ECO:0007669"/>
    <property type="project" value="UniProtKB-SubCell"/>
</dbReference>
<evidence type="ECO:0000256" key="2">
    <source>
        <dbReference type="ARBA" id="ARBA00022448"/>
    </source>
</evidence>
<feature type="transmembrane region" description="Helical" evidence="11">
    <location>
        <begin position="67"/>
        <end position="86"/>
    </location>
</feature>
<dbReference type="Gene3D" id="1.20.1560.10">
    <property type="entry name" value="ABC transporter type 1, transmembrane domain"/>
    <property type="match status" value="1"/>
</dbReference>
<evidence type="ECO:0000256" key="8">
    <source>
        <dbReference type="ARBA" id="ARBA00023136"/>
    </source>
</evidence>
<dbReference type="InterPro" id="IPR017871">
    <property type="entry name" value="ABC_transporter-like_CS"/>
</dbReference>
<evidence type="ECO:0000256" key="7">
    <source>
        <dbReference type="ARBA" id="ARBA00022989"/>
    </source>
</evidence>
<feature type="transmembrane region" description="Helical" evidence="11">
    <location>
        <begin position="28"/>
        <end position="47"/>
    </location>
</feature>
<feature type="transmembrane region" description="Helical" evidence="11">
    <location>
        <begin position="284"/>
        <end position="300"/>
    </location>
</feature>
<dbReference type="RefSeq" id="XP_060285618.1">
    <property type="nucleotide sequence ID" value="XM_060423565.1"/>
</dbReference>
<evidence type="ECO:0000256" key="5">
    <source>
        <dbReference type="ARBA" id="ARBA00022840"/>
    </source>
</evidence>
<reference evidence="14" key="1">
    <citation type="submission" date="2023-06" db="EMBL/GenBank/DDBJ databases">
        <title>Genome-scale phylogeny and comparative genomics of the fungal order Sordariales.</title>
        <authorList>
            <consortium name="Lawrence Berkeley National Laboratory"/>
            <person name="Hensen N."/>
            <person name="Bonometti L."/>
            <person name="Westerberg I."/>
            <person name="Brannstrom I.O."/>
            <person name="Guillou S."/>
            <person name="Cros-Aarteil S."/>
            <person name="Calhoun S."/>
            <person name="Haridas S."/>
            <person name="Kuo A."/>
            <person name="Mondo S."/>
            <person name="Pangilinan J."/>
            <person name="Riley R."/>
            <person name="Labutti K."/>
            <person name="Andreopoulos B."/>
            <person name="Lipzen A."/>
            <person name="Chen C."/>
            <person name="Yanf M."/>
            <person name="Daum C."/>
            <person name="Ng V."/>
            <person name="Clum A."/>
            <person name="Steindorff A."/>
            <person name="Ohm R."/>
            <person name="Martin F."/>
            <person name="Silar P."/>
            <person name="Natvig D."/>
            <person name="Lalanne C."/>
            <person name="Gautier V."/>
            <person name="Ament-Velasquez S.L."/>
            <person name="Kruys A."/>
            <person name="Hutchinson M.I."/>
            <person name="Powell A.J."/>
            <person name="Barry K."/>
            <person name="Miller A.N."/>
            <person name="Grigoriev I.V."/>
            <person name="Debuchy R."/>
            <person name="Gladieux P."/>
            <person name="Thoren M.H."/>
            <person name="Johannesson H."/>
        </authorList>
    </citation>
    <scope>NUCLEOTIDE SEQUENCE</scope>
    <source>
        <strain evidence="14">8032-3</strain>
    </source>
</reference>
<dbReference type="SUPFAM" id="SSF52540">
    <property type="entry name" value="P-loop containing nucleoside triphosphate hydrolases"/>
    <property type="match status" value="1"/>
</dbReference>
<dbReference type="GO" id="GO:0005524">
    <property type="term" value="F:ATP binding"/>
    <property type="evidence" value="ECO:0007669"/>
    <property type="project" value="UniProtKB-KW"/>
</dbReference>
<dbReference type="AlphaFoldDB" id="A0AAJ0C3R9"/>
<dbReference type="PROSITE" id="PS50929">
    <property type="entry name" value="ABC_TM1F"/>
    <property type="match status" value="1"/>
</dbReference>
<dbReference type="GO" id="GO:0000041">
    <property type="term" value="P:transition metal ion transport"/>
    <property type="evidence" value="ECO:0007669"/>
    <property type="project" value="UniProtKB-ARBA"/>
</dbReference>
<evidence type="ECO:0000313" key="14">
    <source>
        <dbReference type="EMBL" id="KAK1769405.1"/>
    </source>
</evidence>
<dbReference type="GO" id="GO:0140359">
    <property type="term" value="F:ABC-type transporter activity"/>
    <property type="evidence" value="ECO:0007669"/>
    <property type="project" value="InterPro"/>
</dbReference>
<keyword evidence="4" id="KW-0547">Nucleotide-binding</keyword>
<keyword evidence="5" id="KW-0067">ATP-binding</keyword>